<gene>
    <name evidence="2" type="ORF">WAK64_16320</name>
</gene>
<proteinExistence type="predicted"/>
<keyword evidence="1" id="KW-0812">Transmembrane</keyword>
<name>A0ABU8HHL4_9BACI</name>
<comment type="caution">
    <text evidence="2">The sequence shown here is derived from an EMBL/GenBank/DDBJ whole genome shotgun (WGS) entry which is preliminary data.</text>
</comment>
<organism evidence="2 3">
    <name type="scientific">Bacillus spongiae</name>
    <dbReference type="NCBI Taxonomy" id="2683610"/>
    <lineage>
        <taxon>Bacteria</taxon>
        <taxon>Bacillati</taxon>
        <taxon>Bacillota</taxon>
        <taxon>Bacilli</taxon>
        <taxon>Bacillales</taxon>
        <taxon>Bacillaceae</taxon>
        <taxon>Bacillus</taxon>
    </lineage>
</organism>
<sequence length="121" mass="13917">MNTERKTGEVVAVFISIFLCLAALITSHIWSVENPLTANKFLLKVGSFLPGWWGIGTYAGKEMLALIVWVLSWVILHFTLRNFQFSLKKWLSLFLISILTLMIITWPPIYHAIWGWLPTKP</sequence>
<feature type="transmembrane region" description="Helical" evidence="1">
    <location>
        <begin position="12"/>
        <end position="32"/>
    </location>
</feature>
<keyword evidence="3" id="KW-1185">Reference proteome</keyword>
<feature type="transmembrane region" description="Helical" evidence="1">
    <location>
        <begin position="52"/>
        <end position="78"/>
    </location>
</feature>
<protein>
    <submittedName>
        <fullName evidence="2">Uncharacterized protein</fullName>
    </submittedName>
</protein>
<keyword evidence="1" id="KW-1133">Transmembrane helix</keyword>
<evidence type="ECO:0000256" key="1">
    <source>
        <dbReference type="SAM" id="Phobius"/>
    </source>
</evidence>
<evidence type="ECO:0000313" key="2">
    <source>
        <dbReference type="EMBL" id="MEI5908614.1"/>
    </source>
</evidence>
<reference evidence="2 3" key="1">
    <citation type="journal article" date="2018" name="J. Microbiol.">
        <title>Bacillus spongiae sp. nov., isolated from sponge of Jeju Island.</title>
        <authorList>
            <person name="Lee G.E."/>
            <person name="Im W.T."/>
            <person name="Park J.S."/>
        </authorList>
    </citation>
    <scope>NUCLEOTIDE SEQUENCE [LARGE SCALE GENOMIC DNA]</scope>
    <source>
        <strain evidence="2 3">135PIL107-10</strain>
    </source>
</reference>
<feature type="transmembrane region" description="Helical" evidence="1">
    <location>
        <begin position="90"/>
        <end position="113"/>
    </location>
</feature>
<accession>A0ABU8HHL4</accession>
<dbReference type="Proteomes" id="UP001312865">
    <property type="component" value="Unassembled WGS sequence"/>
</dbReference>
<evidence type="ECO:0000313" key="3">
    <source>
        <dbReference type="Proteomes" id="UP001312865"/>
    </source>
</evidence>
<dbReference type="EMBL" id="JBBAXC010000014">
    <property type="protein sequence ID" value="MEI5908614.1"/>
    <property type="molecule type" value="Genomic_DNA"/>
</dbReference>
<keyword evidence="1" id="KW-0472">Membrane</keyword>
<dbReference type="RefSeq" id="WP_336588061.1">
    <property type="nucleotide sequence ID" value="NZ_JBBAXC010000014.1"/>
</dbReference>